<keyword evidence="1" id="KW-1133">Transmembrane helix</keyword>
<keyword evidence="1" id="KW-0812">Transmembrane</keyword>
<proteinExistence type="predicted"/>
<feature type="transmembrane region" description="Helical" evidence="1">
    <location>
        <begin position="31"/>
        <end position="51"/>
    </location>
</feature>
<dbReference type="Proteomes" id="UP001296921">
    <property type="component" value="Unassembled WGS sequence"/>
</dbReference>
<name>A0ABS1IW56_9GAMM</name>
<dbReference type="RefSeq" id="WP_218468766.1">
    <property type="nucleotide sequence ID" value="NZ_JADRCR010000020.1"/>
</dbReference>
<evidence type="ECO:0000313" key="3">
    <source>
        <dbReference type="Proteomes" id="UP001296921"/>
    </source>
</evidence>
<comment type="caution">
    <text evidence="2">The sequence shown here is derived from an EMBL/GenBank/DDBJ whole genome shotgun (WGS) entry which is preliminary data.</text>
</comment>
<organism evidence="2 3">
    <name type="scientific">Limnobaculum allomyrinae</name>
    <dbReference type="NCBI Taxonomy" id="2791986"/>
    <lineage>
        <taxon>Bacteria</taxon>
        <taxon>Pseudomonadati</taxon>
        <taxon>Pseudomonadota</taxon>
        <taxon>Gammaproteobacteria</taxon>
        <taxon>Enterobacterales</taxon>
        <taxon>Budviciaceae</taxon>
        <taxon>Limnobaculum</taxon>
    </lineage>
</organism>
<evidence type="ECO:0000256" key="1">
    <source>
        <dbReference type="SAM" id="Phobius"/>
    </source>
</evidence>
<evidence type="ECO:0000313" key="2">
    <source>
        <dbReference type="EMBL" id="MBK5146001.1"/>
    </source>
</evidence>
<dbReference type="EMBL" id="JADRCR010000020">
    <property type="protein sequence ID" value="MBK5146001.1"/>
    <property type="molecule type" value="Genomic_DNA"/>
</dbReference>
<gene>
    <name evidence="2" type="ORF">I2494_20240</name>
</gene>
<keyword evidence="1" id="KW-0472">Membrane</keyword>
<reference evidence="2 3" key="1">
    <citation type="submission" date="2020-11" db="EMBL/GenBank/DDBJ databases">
        <title>Insectihabitans protaetiae gen. nov. sp. nov. and Insectihabitans allomyrinae sp. nov., isolated from larvae of Protaetia brevitarsis seulensis and Allomyrina dichotoma, respectively.</title>
        <authorList>
            <person name="Lee S.D."/>
            <person name="Byeon Y.-S."/>
            <person name="Kim S.-M."/>
            <person name="Yang H.L."/>
            <person name="Kim I.S."/>
        </authorList>
    </citation>
    <scope>NUCLEOTIDE SEQUENCE [LARGE SCALE GENOMIC DNA]</scope>
    <source>
        <strain evidence="2 3">BWR-B9</strain>
    </source>
</reference>
<sequence>MTVWQIFLVLILLFLISIIFSFKKKPSKLRTFMRVLAVLMLIAGISIFFLFKNKMEEVRKCPNNVESFYAKDEVLCFGYENISSLLMSQRQLEMSNFRIINENLVITDTPHNGAFQIIKNEKDSGFSVIPYELK</sequence>
<accession>A0ABS1IW56</accession>
<protein>
    <submittedName>
        <fullName evidence="2">Uncharacterized protein</fullName>
    </submittedName>
</protein>
<keyword evidence="3" id="KW-1185">Reference proteome</keyword>